<gene>
    <name evidence="1" type="ORF">DXC39_31835</name>
</gene>
<proteinExistence type="predicted"/>
<dbReference type="Proteomes" id="UP000261257">
    <property type="component" value="Unassembled WGS sequence"/>
</dbReference>
<dbReference type="RefSeq" id="WP_117624233.1">
    <property type="nucleotide sequence ID" value="NZ_QRQF01000063.1"/>
</dbReference>
<sequence length="90" mass="10310">MSGRKYSIRCDEKLENDLIRAAKESNLTTPKYIKAVLTQSLYDNYSVPKSIVQQQSINLMKEVQKIKNSYPEVNTTGLERIGDQLCRISL</sequence>
<dbReference type="AlphaFoldDB" id="A0A3E4TP74"/>
<name>A0A3E4TP74_9FIRM</name>
<evidence type="ECO:0000313" key="2">
    <source>
        <dbReference type="Proteomes" id="UP000261257"/>
    </source>
</evidence>
<comment type="caution">
    <text evidence="1">The sequence shown here is derived from an EMBL/GenBank/DDBJ whole genome shotgun (WGS) entry which is preliminary data.</text>
</comment>
<protein>
    <submittedName>
        <fullName evidence="1">Uncharacterized protein</fullName>
    </submittedName>
</protein>
<reference evidence="1 2" key="1">
    <citation type="submission" date="2018-08" db="EMBL/GenBank/DDBJ databases">
        <title>A genome reference for cultivated species of the human gut microbiota.</title>
        <authorList>
            <person name="Zou Y."/>
            <person name="Xue W."/>
            <person name="Luo G."/>
        </authorList>
    </citation>
    <scope>NUCLEOTIDE SEQUENCE [LARGE SCALE GENOMIC DNA]</scope>
    <source>
        <strain evidence="1 2">TF05-11AC</strain>
    </source>
</reference>
<dbReference type="EMBL" id="QSSQ01000066">
    <property type="protein sequence ID" value="RGL92785.1"/>
    <property type="molecule type" value="Genomic_DNA"/>
</dbReference>
<evidence type="ECO:0000313" key="1">
    <source>
        <dbReference type="EMBL" id="RGL92785.1"/>
    </source>
</evidence>
<organism evidence="1 2">
    <name type="scientific">Hungatella hathewayi</name>
    <dbReference type="NCBI Taxonomy" id="154046"/>
    <lineage>
        <taxon>Bacteria</taxon>
        <taxon>Bacillati</taxon>
        <taxon>Bacillota</taxon>
        <taxon>Clostridia</taxon>
        <taxon>Lachnospirales</taxon>
        <taxon>Lachnospiraceae</taxon>
        <taxon>Hungatella</taxon>
    </lineage>
</organism>
<accession>A0A3E4TP74</accession>